<evidence type="ECO:0000256" key="1">
    <source>
        <dbReference type="ARBA" id="ARBA00022614"/>
    </source>
</evidence>
<dbReference type="PANTHER" id="PTHR46652">
    <property type="entry name" value="LEUCINE-RICH REPEAT AND IQ DOMAIN-CONTAINING PROTEIN 1-RELATED"/>
    <property type="match status" value="1"/>
</dbReference>
<keyword evidence="4" id="KW-1185">Reference proteome</keyword>
<dbReference type="PROSITE" id="PS51450">
    <property type="entry name" value="LRR"/>
    <property type="match status" value="4"/>
</dbReference>
<dbReference type="Gene3D" id="3.80.10.10">
    <property type="entry name" value="Ribonuclease Inhibitor"/>
    <property type="match status" value="1"/>
</dbReference>
<name>A0ABT8TX29_9FLAO</name>
<dbReference type="SMART" id="SM00365">
    <property type="entry name" value="LRR_SD22"/>
    <property type="match status" value="6"/>
</dbReference>
<evidence type="ECO:0000313" key="3">
    <source>
        <dbReference type="EMBL" id="MDO3423349.1"/>
    </source>
</evidence>
<keyword evidence="2" id="KW-0677">Repeat</keyword>
<organism evidence="3 4">
    <name type="scientific">Chryseobacterium urinae</name>
    <dbReference type="NCBI Taxonomy" id="3058400"/>
    <lineage>
        <taxon>Bacteria</taxon>
        <taxon>Pseudomonadati</taxon>
        <taxon>Bacteroidota</taxon>
        <taxon>Flavobacteriia</taxon>
        <taxon>Flavobacteriales</taxon>
        <taxon>Weeksellaceae</taxon>
        <taxon>Chryseobacterium group</taxon>
        <taxon>Chryseobacterium</taxon>
    </lineage>
</organism>
<dbReference type="InterPro" id="IPR001611">
    <property type="entry name" value="Leu-rich_rpt"/>
</dbReference>
<dbReference type="SUPFAM" id="SSF52058">
    <property type="entry name" value="L domain-like"/>
    <property type="match status" value="1"/>
</dbReference>
<evidence type="ECO:0000313" key="4">
    <source>
        <dbReference type="Proteomes" id="UP001168128"/>
    </source>
</evidence>
<protein>
    <recommendedName>
        <fullName evidence="5">Leucine-rich repeat domain-containing protein</fullName>
    </recommendedName>
</protein>
<dbReference type="InterPro" id="IPR050836">
    <property type="entry name" value="SDS22/Internalin_LRR"/>
</dbReference>
<accession>A0ABT8TX29</accession>
<reference evidence="3" key="1">
    <citation type="submission" date="2023-07" db="EMBL/GenBank/DDBJ databases">
        <title>AMR profile of multidrug- resistance Chryseobacterium gambrini related strain.</title>
        <authorList>
            <person name="Kirdat K."/>
            <person name="Bhatt A."/>
            <person name="Kuyare S."/>
            <person name="Yadav A."/>
        </authorList>
    </citation>
    <scope>NUCLEOTIDE SEQUENCE</scope>
    <source>
        <strain evidence="3">APV-1</strain>
    </source>
</reference>
<dbReference type="InterPro" id="IPR032675">
    <property type="entry name" value="LRR_dom_sf"/>
</dbReference>
<proteinExistence type="predicted"/>
<dbReference type="EMBL" id="JAULSJ010000001">
    <property type="protein sequence ID" value="MDO3423349.1"/>
    <property type="molecule type" value="Genomic_DNA"/>
</dbReference>
<dbReference type="RefSeq" id="WP_302712623.1">
    <property type="nucleotide sequence ID" value="NZ_JAULSJ010000001.1"/>
</dbReference>
<keyword evidence="1" id="KW-0433">Leucine-rich repeat</keyword>
<dbReference type="InterPro" id="IPR025875">
    <property type="entry name" value="Leu-rich_rpt_4"/>
</dbReference>
<dbReference type="Proteomes" id="UP001168128">
    <property type="component" value="Unassembled WGS sequence"/>
</dbReference>
<dbReference type="PRINTS" id="PR00019">
    <property type="entry name" value="LEURICHRPT"/>
</dbReference>
<sequence>MTDFIKKLEKEFDIQIIHSKKHIWKNYYDIDEDGNIKTLYLNEIDLKKIDVLLPIADNLVCLGLVKCNIRTLESLKYFINLEALDLSLNRLHSSTLEHLSYLKKLKKLDLGGTNVKDTSSLGTLNNLEMLFVGGNDEINEVKGLESLKSLNYLDISNSCMKSIESICANNNIRLLNLEGTEIEKITHLERFTNLESLNLTATLVEKIEGLETLKNLKELFISTWRLKCIEGLENLTKLEILDLSMNHISQIEGLDNLTGLRRLNLNENHITKVENLGNLINLELLLLEANKPFIYFDTMFFNNLVSDCYIYMRGEKNIAKIRDAAPENVKINYDSDYPWPTSLYRAPSNIFK</sequence>
<evidence type="ECO:0000256" key="2">
    <source>
        <dbReference type="ARBA" id="ARBA00022737"/>
    </source>
</evidence>
<dbReference type="Pfam" id="PF12799">
    <property type="entry name" value="LRR_4"/>
    <property type="match status" value="1"/>
</dbReference>
<dbReference type="PANTHER" id="PTHR46652:SF8">
    <property type="entry name" value="LEUCINE RICH REPEAT CONTAINING 23"/>
    <property type="match status" value="1"/>
</dbReference>
<comment type="caution">
    <text evidence="3">The sequence shown here is derived from an EMBL/GenBank/DDBJ whole genome shotgun (WGS) entry which is preliminary data.</text>
</comment>
<evidence type="ECO:0008006" key="5">
    <source>
        <dbReference type="Google" id="ProtNLM"/>
    </source>
</evidence>
<gene>
    <name evidence="3" type="ORF">QWT87_00515</name>
</gene>